<evidence type="ECO:0000313" key="4">
    <source>
        <dbReference type="Proteomes" id="UP000479526"/>
    </source>
</evidence>
<organism evidence="3 4">
    <name type="scientific">Herbidospora solisilvae</name>
    <dbReference type="NCBI Taxonomy" id="2696284"/>
    <lineage>
        <taxon>Bacteria</taxon>
        <taxon>Bacillati</taxon>
        <taxon>Actinomycetota</taxon>
        <taxon>Actinomycetes</taxon>
        <taxon>Streptosporangiales</taxon>
        <taxon>Streptosporangiaceae</taxon>
        <taxon>Herbidospora</taxon>
    </lineage>
</organism>
<feature type="transmembrane region" description="Helical" evidence="2">
    <location>
        <begin position="23"/>
        <end position="48"/>
    </location>
</feature>
<protein>
    <submittedName>
        <fullName evidence="3">Uncharacterized protein</fullName>
    </submittedName>
</protein>
<evidence type="ECO:0000256" key="2">
    <source>
        <dbReference type="SAM" id="Phobius"/>
    </source>
</evidence>
<proteinExistence type="predicted"/>
<dbReference type="AlphaFoldDB" id="A0A7C9MVK5"/>
<feature type="region of interest" description="Disordered" evidence="1">
    <location>
        <begin position="51"/>
        <end position="72"/>
    </location>
</feature>
<name>A0A7C9MVK5_9ACTN</name>
<keyword evidence="4" id="KW-1185">Reference proteome</keyword>
<accession>A0A7C9MVK5</accession>
<evidence type="ECO:0000256" key="1">
    <source>
        <dbReference type="SAM" id="MobiDB-lite"/>
    </source>
</evidence>
<keyword evidence="2" id="KW-1133">Transmembrane helix</keyword>
<evidence type="ECO:0000313" key="3">
    <source>
        <dbReference type="EMBL" id="NAS21451.1"/>
    </source>
</evidence>
<dbReference type="RefSeq" id="WP_161478911.1">
    <property type="nucleotide sequence ID" value="NZ_WXEW01000002.1"/>
</dbReference>
<reference evidence="3 4" key="1">
    <citation type="submission" date="2020-01" db="EMBL/GenBank/DDBJ databases">
        <title>Herbidospora sp. NEAU-GS84 nov., a novel actinomycete isolated from soil.</title>
        <authorList>
            <person name="Han L."/>
        </authorList>
    </citation>
    <scope>NUCLEOTIDE SEQUENCE [LARGE SCALE GENOMIC DNA]</scope>
    <source>
        <strain evidence="3 4">NEAU-GS84</strain>
    </source>
</reference>
<keyword evidence="2" id="KW-0472">Membrane</keyword>
<gene>
    <name evidence="3" type="ORF">GT755_07090</name>
</gene>
<keyword evidence="2" id="KW-0812">Transmembrane</keyword>
<sequence>MTPVNGEHVHRVFPHVSNRWLEIMFLAIALIGLVALVALVVAGLGVIFRSTTPTVEPGPVLVSTPPPDQQRR</sequence>
<dbReference type="EMBL" id="WXEW01000002">
    <property type="protein sequence ID" value="NAS21451.1"/>
    <property type="molecule type" value="Genomic_DNA"/>
</dbReference>
<dbReference type="Proteomes" id="UP000479526">
    <property type="component" value="Unassembled WGS sequence"/>
</dbReference>
<comment type="caution">
    <text evidence="3">The sequence shown here is derived from an EMBL/GenBank/DDBJ whole genome shotgun (WGS) entry which is preliminary data.</text>
</comment>